<evidence type="ECO:0000313" key="2">
    <source>
        <dbReference type="Proteomes" id="UP001150924"/>
    </source>
</evidence>
<comment type="caution">
    <text evidence="1">The sequence shown here is derived from an EMBL/GenBank/DDBJ whole genome shotgun (WGS) entry which is preliminary data.</text>
</comment>
<accession>A0A9X3EXK1</accession>
<dbReference type="Proteomes" id="UP001150924">
    <property type="component" value="Unassembled WGS sequence"/>
</dbReference>
<keyword evidence="2" id="KW-1185">Reference proteome</keyword>
<reference evidence="1" key="1">
    <citation type="submission" date="2022-11" db="EMBL/GenBank/DDBJ databases">
        <title>Minimal conservation of predation-associated metabolite biosynthetic gene clusters underscores biosynthetic potential of Myxococcota including descriptions for ten novel species: Archangium lansinium sp. nov., Myxococcus landrumus sp. nov., Nannocystis bai.</title>
        <authorList>
            <person name="Ahearne A."/>
            <person name="Stevens C."/>
            <person name="Phillips K."/>
        </authorList>
    </citation>
    <scope>NUCLEOTIDE SEQUENCE</scope>
    <source>
        <strain evidence="1">Na p29</strain>
    </source>
</reference>
<name>A0A9X3EXK1_9BACT</name>
<evidence type="ECO:0000313" key="1">
    <source>
        <dbReference type="EMBL" id="MCY1012037.1"/>
    </source>
</evidence>
<protein>
    <submittedName>
        <fullName evidence="1">Uncharacterized protein</fullName>
    </submittedName>
</protein>
<sequence>MTTTPTTLNVIFTAPGNPDLNEDQATLSFGSAGSNQLEVACGTFVYVQHPAGQTLRLESPALTSNSTSQHLSFLLPDRETETTVVLVAETTGTAAKIRVDTKKEPTKPDPVRRVAFGV</sequence>
<organism evidence="1 2">
    <name type="scientific">Nannocystis pusilla</name>
    <dbReference type="NCBI Taxonomy" id="889268"/>
    <lineage>
        <taxon>Bacteria</taxon>
        <taxon>Pseudomonadati</taxon>
        <taxon>Myxococcota</taxon>
        <taxon>Polyangia</taxon>
        <taxon>Nannocystales</taxon>
        <taxon>Nannocystaceae</taxon>
        <taxon>Nannocystis</taxon>
    </lineage>
</organism>
<dbReference type="EMBL" id="JAPNKE010000002">
    <property type="protein sequence ID" value="MCY1012037.1"/>
    <property type="molecule type" value="Genomic_DNA"/>
</dbReference>
<dbReference type="AlphaFoldDB" id="A0A9X3EXK1"/>
<gene>
    <name evidence="1" type="ORF">OV079_42130</name>
</gene>
<proteinExistence type="predicted"/>
<dbReference type="RefSeq" id="WP_267775373.1">
    <property type="nucleotide sequence ID" value="NZ_JAPNKE010000002.1"/>
</dbReference>